<name>A0ABY5NI70_9MICO</name>
<feature type="domain" description="FAD-binding FR-type" evidence="10">
    <location>
        <begin position="41"/>
        <end position="141"/>
    </location>
</feature>
<evidence type="ECO:0000256" key="1">
    <source>
        <dbReference type="ARBA" id="ARBA00001974"/>
    </source>
</evidence>
<keyword evidence="12" id="KW-1185">Reference proteome</keyword>
<organism evidence="11 12">
    <name type="scientific">Microbacterium elymi</name>
    <dbReference type="NCBI Taxonomy" id="2909587"/>
    <lineage>
        <taxon>Bacteria</taxon>
        <taxon>Bacillati</taxon>
        <taxon>Actinomycetota</taxon>
        <taxon>Actinomycetes</taxon>
        <taxon>Micrococcales</taxon>
        <taxon>Microbacteriaceae</taxon>
        <taxon>Microbacterium</taxon>
    </lineage>
</organism>
<keyword evidence="3" id="KW-0001">2Fe-2S</keyword>
<proteinExistence type="predicted"/>
<accession>A0ABY5NI70</accession>
<dbReference type="Gene3D" id="3.40.50.80">
    <property type="entry name" value="Nucleotide-binding domain of ferredoxin-NADP reductase (FNR) module"/>
    <property type="match status" value="1"/>
</dbReference>
<keyword evidence="8" id="KW-0411">Iron-sulfur</keyword>
<evidence type="ECO:0000256" key="2">
    <source>
        <dbReference type="ARBA" id="ARBA00022630"/>
    </source>
</evidence>
<keyword evidence="6" id="KW-0560">Oxidoreductase</keyword>
<dbReference type="PANTHER" id="PTHR47354:SF8">
    <property type="entry name" value="1,2-PHENYLACETYL-COA EPOXIDASE, SUBUNIT E"/>
    <property type="match status" value="1"/>
</dbReference>
<evidence type="ECO:0000313" key="11">
    <source>
        <dbReference type="EMBL" id="UUT34848.1"/>
    </source>
</evidence>
<reference evidence="11" key="1">
    <citation type="submission" date="2022-01" db="EMBL/GenBank/DDBJ databases">
        <title>Microbacterium eymi and Microbacterium rhizovicinus sp. nov., isolated from the rhizospheric soil of Elymus tsukushiensis, a plant native to the Dokdo Islands, Republic of Korea.</title>
        <authorList>
            <person name="Hwang Y.J."/>
        </authorList>
    </citation>
    <scope>NUCLEOTIDE SEQUENCE</scope>
    <source>
        <strain evidence="11">KUDC0405</strain>
    </source>
</reference>
<comment type="cofactor">
    <cofactor evidence="1">
        <name>FAD</name>
        <dbReference type="ChEBI" id="CHEBI:57692"/>
    </cofactor>
</comment>
<dbReference type="PROSITE" id="PS51384">
    <property type="entry name" value="FAD_FR"/>
    <property type="match status" value="1"/>
</dbReference>
<evidence type="ECO:0000256" key="5">
    <source>
        <dbReference type="ARBA" id="ARBA00022827"/>
    </source>
</evidence>
<evidence type="ECO:0000256" key="8">
    <source>
        <dbReference type="ARBA" id="ARBA00023014"/>
    </source>
</evidence>
<dbReference type="Gene3D" id="2.40.30.10">
    <property type="entry name" value="Translation factors"/>
    <property type="match status" value="1"/>
</dbReference>
<evidence type="ECO:0000256" key="9">
    <source>
        <dbReference type="SAM" id="Phobius"/>
    </source>
</evidence>
<dbReference type="SUPFAM" id="SSF63380">
    <property type="entry name" value="Riboflavin synthase domain-like"/>
    <property type="match status" value="1"/>
</dbReference>
<sequence>MLWTGADFTANPGATVYWWTLWALARASVLVFRIGVPMWRSDRHDIRVVDVTPDGRRGVVVRMRGRGLARLRAEAGQYFVWRFLDGPGWTAGHPFSLAAAPDGSELVIAARLAGDGSQRLTQLRPGTRVLVEGPYGHMTGQQRTARKLLMLAAGAGVAPLVALLESEPYAPGDAVLVTRDRNDMDRMRTTEIDNLAVSRGVRHLSLNGSRGESASWFPATHAAWTGSDLIRHIAPDLDAYDVFVCGPAGWMSAVRDDLRRAGVRDDRIHSEAFSV</sequence>
<dbReference type="EMBL" id="CP091139">
    <property type="protein sequence ID" value="UUT34848.1"/>
    <property type="molecule type" value="Genomic_DNA"/>
</dbReference>
<evidence type="ECO:0000256" key="7">
    <source>
        <dbReference type="ARBA" id="ARBA00023004"/>
    </source>
</evidence>
<dbReference type="Proteomes" id="UP001054811">
    <property type="component" value="Chromosome"/>
</dbReference>
<evidence type="ECO:0000256" key="3">
    <source>
        <dbReference type="ARBA" id="ARBA00022714"/>
    </source>
</evidence>
<dbReference type="InterPro" id="IPR050415">
    <property type="entry name" value="MRET"/>
</dbReference>
<keyword evidence="9" id="KW-1133">Transmembrane helix</keyword>
<keyword evidence="7" id="KW-0408">Iron</keyword>
<keyword evidence="9" id="KW-0472">Membrane</keyword>
<keyword evidence="5" id="KW-0274">FAD</keyword>
<evidence type="ECO:0000256" key="4">
    <source>
        <dbReference type="ARBA" id="ARBA00022723"/>
    </source>
</evidence>
<dbReference type="PRINTS" id="PR00410">
    <property type="entry name" value="PHEHYDRXLASE"/>
</dbReference>
<keyword evidence="2" id="KW-0285">Flavoprotein</keyword>
<keyword evidence="9" id="KW-0812">Transmembrane</keyword>
<evidence type="ECO:0000313" key="12">
    <source>
        <dbReference type="Proteomes" id="UP001054811"/>
    </source>
</evidence>
<dbReference type="PANTHER" id="PTHR47354">
    <property type="entry name" value="NADH OXIDOREDUCTASE HCR"/>
    <property type="match status" value="1"/>
</dbReference>
<feature type="transmembrane region" description="Helical" evidence="9">
    <location>
        <begin position="16"/>
        <end position="36"/>
    </location>
</feature>
<dbReference type="RefSeq" id="WP_259611380.1">
    <property type="nucleotide sequence ID" value="NZ_CP091139.2"/>
</dbReference>
<gene>
    <name evidence="11" type="ORF">L2X98_30965</name>
</gene>
<keyword evidence="4" id="KW-0479">Metal-binding</keyword>
<dbReference type="SUPFAM" id="SSF52343">
    <property type="entry name" value="Ferredoxin reductase-like, C-terminal NADP-linked domain"/>
    <property type="match status" value="1"/>
</dbReference>
<evidence type="ECO:0000256" key="6">
    <source>
        <dbReference type="ARBA" id="ARBA00023002"/>
    </source>
</evidence>
<protein>
    <recommendedName>
        <fullName evidence="10">FAD-binding FR-type domain-containing protein</fullName>
    </recommendedName>
</protein>
<dbReference type="InterPro" id="IPR017927">
    <property type="entry name" value="FAD-bd_FR_type"/>
</dbReference>
<evidence type="ECO:0000259" key="10">
    <source>
        <dbReference type="PROSITE" id="PS51384"/>
    </source>
</evidence>
<dbReference type="InterPro" id="IPR039261">
    <property type="entry name" value="FNR_nucleotide-bd"/>
</dbReference>
<dbReference type="InterPro" id="IPR017938">
    <property type="entry name" value="Riboflavin_synthase-like_b-brl"/>
</dbReference>